<reference evidence="2 3" key="1">
    <citation type="journal article" date="2007" name="Nature">
        <title>Evolution of genes and genomes on the Drosophila phylogeny.</title>
        <authorList>
            <consortium name="Drosophila 12 Genomes Consortium"/>
            <person name="Clark A.G."/>
            <person name="Eisen M.B."/>
            <person name="Smith D.R."/>
            <person name="Bergman C.M."/>
            <person name="Oliver B."/>
            <person name="Markow T.A."/>
            <person name="Kaufman T.C."/>
            <person name="Kellis M."/>
            <person name="Gelbart W."/>
            <person name="Iyer V.N."/>
            <person name="Pollard D.A."/>
            <person name="Sackton T.B."/>
            <person name="Larracuente A.M."/>
            <person name="Singh N.D."/>
            <person name="Abad J.P."/>
            <person name="Abt D.N."/>
            <person name="Adryan B."/>
            <person name="Aguade M."/>
            <person name="Akashi H."/>
            <person name="Anderson W.W."/>
            <person name="Aquadro C.F."/>
            <person name="Ardell D.H."/>
            <person name="Arguello R."/>
            <person name="Artieri C.G."/>
            <person name="Barbash D.A."/>
            <person name="Barker D."/>
            <person name="Barsanti P."/>
            <person name="Batterham P."/>
            <person name="Batzoglou S."/>
            <person name="Begun D."/>
            <person name="Bhutkar A."/>
            <person name="Blanco E."/>
            <person name="Bosak S.A."/>
            <person name="Bradley R.K."/>
            <person name="Brand A.D."/>
            <person name="Brent M.R."/>
            <person name="Brooks A.N."/>
            <person name="Brown R.H."/>
            <person name="Butlin R.K."/>
            <person name="Caggese C."/>
            <person name="Calvi B.R."/>
            <person name="Bernardo de Carvalho A."/>
            <person name="Caspi A."/>
            <person name="Castrezana S."/>
            <person name="Celniker S.E."/>
            <person name="Chang J.L."/>
            <person name="Chapple C."/>
            <person name="Chatterji S."/>
            <person name="Chinwalla A."/>
            <person name="Civetta A."/>
            <person name="Clifton S.W."/>
            <person name="Comeron J.M."/>
            <person name="Costello J.C."/>
            <person name="Coyne J.A."/>
            <person name="Daub J."/>
            <person name="David R.G."/>
            <person name="Delcher A.L."/>
            <person name="Delehaunty K."/>
            <person name="Do C.B."/>
            <person name="Ebling H."/>
            <person name="Edwards K."/>
            <person name="Eickbush T."/>
            <person name="Evans J.D."/>
            <person name="Filipski A."/>
            <person name="Findeiss S."/>
            <person name="Freyhult E."/>
            <person name="Fulton L."/>
            <person name="Fulton R."/>
            <person name="Garcia A.C."/>
            <person name="Gardiner A."/>
            <person name="Garfield D.A."/>
            <person name="Garvin B.E."/>
            <person name="Gibson G."/>
            <person name="Gilbert D."/>
            <person name="Gnerre S."/>
            <person name="Godfrey J."/>
            <person name="Good R."/>
            <person name="Gotea V."/>
            <person name="Gravely B."/>
            <person name="Greenberg A.J."/>
            <person name="Griffiths-Jones S."/>
            <person name="Gross S."/>
            <person name="Guigo R."/>
            <person name="Gustafson E.A."/>
            <person name="Haerty W."/>
            <person name="Hahn M.W."/>
            <person name="Halligan D.L."/>
            <person name="Halpern A.L."/>
            <person name="Halter G.M."/>
            <person name="Han M.V."/>
            <person name="Heger A."/>
            <person name="Hillier L."/>
            <person name="Hinrichs A.S."/>
            <person name="Holmes I."/>
            <person name="Hoskins R.A."/>
            <person name="Hubisz M.J."/>
            <person name="Hultmark D."/>
            <person name="Huntley M.A."/>
            <person name="Jaffe D.B."/>
            <person name="Jagadeeshan S."/>
            <person name="Jeck W.R."/>
            <person name="Johnson J."/>
            <person name="Jones C.D."/>
            <person name="Jordan W.C."/>
            <person name="Karpen G.H."/>
            <person name="Kataoka E."/>
            <person name="Keightley P.D."/>
            <person name="Kheradpour P."/>
            <person name="Kirkness E.F."/>
            <person name="Koerich L.B."/>
            <person name="Kristiansen K."/>
            <person name="Kudrna D."/>
            <person name="Kulathinal R.J."/>
            <person name="Kumar S."/>
            <person name="Kwok R."/>
            <person name="Lander E."/>
            <person name="Langley C.H."/>
            <person name="Lapoint R."/>
            <person name="Lazzaro B.P."/>
            <person name="Lee S.J."/>
            <person name="Levesque L."/>
            <person name="Li R."/>
            <person name="Lin C.F."/>
            <person name="Lin M.F."/>
            <person name="Lindblad-Toh K."/>
            <person name="Llopart A."/>
            <person name="Long M."/>
            <person name="Low L."/>
            <person name="Lozovsky E."/>
            <person name="Lu J."/>
            <person name="Luo M."/>
            <person name="Machado C.A."/>
            <person name="Makalowski W."/>
            <person name="Marzo M."/>
            <person name="Matsuda M."/>
            <person name="Matzkin L."/>
            <person name="McAllister B."/>
            <person name="McBride C.S."/>
            <person name="McKernan B."/>
            <person name="McKernan K."/>
            <person name="Mendez-Lago M."/>
            <person name="Minx P."/>
            <person name="Mollenhauer M.U."/>
            <person name="Montooth K."/>
            <person name="Mount S.M."/>
            <person name="Mu X."/>
            <person name="Myers E."/>
            <person name="Negre B."/>
            <person name="Newfeld S."/>
            <person name="Nielsen R."/>
            <person name="Noor M.A."/>
            <person name="O'Grady P."/>
            <person name="Pachter L."/>
            <person name="Papaceit M."/>
            <person name="Parisi M.J."/>
            <person name="Parisi M."/>
            <person name="Parts L."/>
            <person name="Pedersen J.S."/>
            <person name="Pesole G."/>
            <person name="Phillippy A.M."/>
            <person name="Ponting C.P."/>
            <person name="Pop M."/>
            <person name="Porcelli D."/>
            <person name="Powell J.R."/>
            <person name="Prohaska S."/>
            <person name="Pruitt K."/>
            <person name="Puig M."/>
            <person name="Quesneville H."/>
            <person name="Ram K.R."/>
            <person name="Rand D."/>
            <person name="Rasmussen M.D."/>
            <person name="Reed L.K."/>
            <person name="Reenan R."/>
            <person name="Reily A."/>
            <person name="Remington K.A."/>
            <person name="Rieger T.T."/>
            <person name="Ritchie M.G."/>
            <person name="Robin C."/>
            <person name="Rogers Y.H."/>
            <person name="Rohde C."/>
            <person name="Rozas J."/>
            <person name="Rubenfield M.J."/>
            <person name="Ruiz A."/>
            <person name="Russo S."/>
            <person name="Salzberg S.L."/>
            <person name="Sanchez-Gracia A."/>
            <person name="Saranga D.J."/>
            <person name="Sato H."/>
            <person name="Schaeffer S.W."/>
            <person name="Schatz M.C."/>
            <person name="Schlenke T."/>
            <person name="Schwartz R."/>
            <person name="Segarra C."/>
            <person name="Singh R.S."/>
            <person name="Sirot L."/>
            <person name="Sirota M."/>
            <person name="Sisneros N.B."/>
            <person name="Smith C.D."/>
            <person name="Smith T.F."/>
            <person name="Spieth J."/>
            <person name="Stage D.E."/>
            <person name="Stark A."/>
            <person name="Stephan W."/>
            <person name="Strausberg R.L."/>
            <person name="Strempel S."/>
            <person name="Sturgill D."/>
            <person name="Sutton G."/>
            <person name="Sutton G.G."/>
            <person name="Tao W."/>
            <person name="Teichmann S."/>
            <person name="Tobari Y.N."/>
            <person name="Tomimura Y."/>
            <person name="Tsolas J.M."/>
            <person name="Valente V.L."/>
            <person name="Venter E."/>
            <person name="Venter J.C."/>
            <person name="Vicario S."/>
            <person name="Vieira F.G."/>
            <person name="Vilella A.J."/>
            <person name="Villasante A."/>
            <person name="Walenz B."/>
            <person name="Wang J."/>
            <person name="Wasserman M."/>
            <person name="Watts T."/>
            <person name="Wilson D."/>
            <person name="Wilson R.K."/>
            <person name="Wing R.A."/>
            <person name="Wolfner M.F."/>
            <person name="Wong A."/>
            <person name="Wong G.K."/>
            <person name="Wu C.I."/>
            <person name="Wu G."/>
            <person name="Yamamoto D."/>
            <person name="Yang H.P."/>
            <person name="Yang S.P."/>
            <person name="Yorke J.A."/>
            <person name="Yoshida K."/>
            <person name="Zdobnov E."/>
            <person name="Zhang P."/>
            <person name="Zhang Y."/>
            <person name="Zimin A.V."/>
            <person name="Baldwin J."/>
            <person name="Abdouelleil A."/>
            <person name="Abdulkadir J."/>
            <person name="Abebe A."/>
            <person name="Abera B."/>
            <person name="Abreu J."/>
            <person name="Acer S.C."/>
            <person name="Aftuck L."/>
            <person name="Alexander A."/>
            <person name="An P."/>
            <person name="Anderson E."/>
            <person name="Anderson S."/>
            <person name="Arachi H."/>
            <person name="Azer M."/>
            <person name="Bachantsang P."/>
            <person name="Barry A."/>
            <person name="Bayul T."/>
            <person name="Berlin A."/>
            <person name="Bessette D."/>
            <person name="Bloom T."/>
            <person name="Blye J."/>
            <person name="Boguslavskiy L."/>
            <person name="Bonnet C."/>
            <person name="Boukhgalter B."/>
            <person name="Bourzgui I."/>
            <person name="Brown A."/>
            <person name="Cahill P."/>
            <person name="Channer S."/>
            <person name="Cheshatsang Y."/>
            <person name="Chuda L."/>
            <person name="Citroen M."/>
            <person name="Collymore A."/>
            <person name="Cooke P."/>
            <person name="Costello M."/>
            <person name="D'Aco K."/>
            <person name="Daza R."/>
            <person name="De Haan G."/>
            <person name="DeGray S."/>
            <person name="DeMaso C."/>
            <person name="Dhargay N."/>
            <person name="Dooley K."/>
            <person name="Dooley E."/>
            <person name="Doricent M."/>
            <person name="Dorje P."/>
            <person name="Dorjee K."/>
            <person name="Dupes A."/>
            <person name="Elong R."/>
            <person name="Falk J."/>
            <person name="Farina A."/>
            <person name="Faro S."/>
            <person name="Ferguson D."/>
            <person name="Fisher S."/>
            <person name="Foley C.D."/>
            <person name="Franke A."/>
            <person name="Friedrich D."/>
            <person name="Gadbois L."/>
            <person name="Gearin G."/>
            <person name="Gearin C.R."/>
            <person name="Giannoukos G."/>
            <person name="Goode T."/>
            <person name="Graham J."/>
            <person name="Grandbois E."/>
            <person name="Grewal S."/>
            <person name="Gyaltsen K."/>
            <person name="Hafez N."/>
            <person name="Hagos B."/>
            <person name="Hall J."/>
            <person name="Henson C."/>
            <person name="Hollinger A."/>
            <person name="Honan T."/>
            <person name="Huard M.D."/>
            <person name="Hughes L."/>
            <person name="Hurhula B."/>
            <person name="Husby M.E."/>
            <person name="Kamat A."/>
            <person name="Kanga B."/>
            <person name="Kashin S."/>
            <person name="Khazanovich D."/>
            <person name="Kisner P."/>
            <person name="Lance K."/>
            <person name="Lara M."/>
            <person name="Lee W."/>
            <person name="Lennon N."/>
            <person name="Letendre F."/>
            <person name="LeVine R."/>
            <person name="Lipovsky A."/>
            <person name="Liu X."/>
            <person name="Liu J."/>
            <person name="Liu S."/>
            <person name="Lokyitsang T."/>
            <person name="Lokyitsang Y."/>
            <person name="Lubonja R."/>
            <person name="Lui A."/>
            <person name="MacDonald P."/>
            <person name="Magnisalis V."/>
            <person name="Maru K."/>
            <person name="Matthews C."/>
            <person name="McCusker W."/>
            <person name="McDonough S."/>
            <person name="Mehta T."/>
            <person name="Meldrim J."/>
            <person name="Meneus L."/>
            <person name="Mihai O."/>
            <person name="Mihalev A."/>
            <person name="Mihova T."/>
            <person name="Mittelman R."/>
            <person name="Mlenga V."/>
            <person name="Montmayeur A."/>
            <person name="Mulrain L."/>
            <person name="Navidi A."/>
            <person name="Naylor J."/>
            <person name="Negash T."/>
            <person name="Nguyen T."/>
            <person name="Nguyen N."/>
            <person name="Nicol R."/>
            <person name="Norbu C."/>
            <person name="Norbu N."/>
            <person name="Novod N."/>
            <person name="O'Neill B."/>
            <person name="Osman S."/>
            <person name="Markiewicz E."/>
            <person name="Oyono O.L."/>
            <person name="Patti C."/>
            <person name="Phunkhang P."/>
            <person name="Pierre F."/>
            <person name="Priest M."/>
            <person name="Raghuraman S."/>
            <person name="Rege F."/>
            <person name="Reyes R."/>
            <person name="Rise C."/>
            <person name="Rogov P."/>
            <person name="Ross K."/>
            <person name="Ryan E."/>
            <person name="Settipalli S."/>
            <person name="Shea T."/>
            <person name="Sherpa N."/>
            <person name="Shi L."/>
            <person name="Shih D."/>
            <person name="Sparrow T."/>
            <person name="Spaulding J."/>
            <person name="Stalker J."/>
            <person name="Stange-Thomann N."/>
            <person name="Stavropoulos S."/>
            <person name="Stone C."/>
            <person name="Strader C."/>
            <person name="Tesfaye S."/>
            <person name="Thomson T."/>
            <person name="Thoulutsang Y."/>
            <person name="Thoulutsang D."/>
            <person name="Topham K."/>
            <person name="Topping I."/>
            <person name="Tsamla T."/>
            <person name="Vassiliev H."/>
            <person name="Vo A."/>
            <person name="Wangchuk T."/>
            <person name="Wangdi T."/>
            <person name="Weiand M."/>
            <person name="Wilkinson J."/>
            <person name="Wilson A."/>
            <person name="Yadav S."/>
            <person name="Young G."/>
            <person name="Yu Q."/>
            <person name="Zembek L."/>
            <person name="Zhong D."/>
            <person name="Zimmer A."/>
            <person name="Zwirko Z."/>
            <person name="Jaffe D.B."/>
            <person name="Alvarez P."/>
            <person name="Brockman W."/>
            <person name="Butler J."/>
            <person name="Chin C."/>
            <person name="Gnerre S."/>
            <person name="Grabherr M."/>
            <person name="Kleber M."/>
            <person name="Mauceli E."/>
            <person name="MacCallum I."/>
        </authorList>
    </citation>
    <scope>NUCLEOTIDE SEQUENCE [LARGE SCALE GENOMIC DNA]</scope>
    <source>
        <strain evidence="3">Tucson 15010-1051.87</strain>
    </source>
</reference>
<feature type="transmembrane region" description="Helical" evidence="1">
    <location>
        <begin position="20"/>
        <end position="42"/>
    </location>
</feature>
<accession>A0A0Q9W055</accession>
<organism evidence="2 3">
    <name type="scientific">Drosophila virilis</name>
    <name type="common">Fruit fly</name>
    <dbReference type="NCBI Taxonomy" id="7244"/>
    <lineage>
        <taxon>Eukaryota</taxon>
        <taxon>Metazoa</taxon>
        <taxon>Ecdysozoa</taxon>
        <taxon>Arthropoda</taxon>
        <taxon>Hexapoda</taxon>
        <taxon>Insecta</taxon>
        <taxon>Pterygota</taxon>
        <taxon>Neoptera</taxon>
        <taxon>Endopterygota</taxon>
        <taxon>Diptera</taxon>
        <taxon>Brachycera</taxon>
        <taxon>Muscomorpha</taxon>
        <taxon>Ephydroidea</taxon>
        <taxon>Drosophilidae</taxon>
        <taxon>Drosophila</taxon>
    </lineage>
</organism>
<dbReference type="AlphaFoldDB" id="A0A0Q9W055"/>
<dbReference type="Proteomes" id="UP000008792">
    <property type="component" value="Unassembled WGS sequence"/>
</dbReference>
<gene>
    <name evidence="2" type="primary">Dvir\GJ25696</name>
    <name evidence="2" type="ORF">Dvir_GJ25696</name>
</gene>
<proteinExistence type="predicted"/>
<dbReference type="EMBL" id="CH940662">
    <property type="protein sequence ID" value="KRF78506.1"/>
    <property type="molecule type" value="Genomic_DNA"/>
</dbReference>
<evidence type="ECO:0000313" key="2">
    <source>
        <dbReference type="EMBL" id="KRF78506.1"/>
    </source>
</evidence>
<sequence length="122" mass="13414">MCCSNDCLEKVCCSLEVKALFFSIWTIVHGVIFFGASIYFFVAAINCPLYGAILALIGAMVHLAGGLCLLFGYGADMRPLFLAGIILSSIIPYILLPSIYLPVIQIIFTITSCIYYKKEMPK</sequence>
<keyword evidence="1" id="KW-0812">Transmembrane</keyword>
<protein>
    <submittedName>
        <fullName evidence="2">Uncharacterized protein, isoform A</fullName>
    </submittedName>
</protein>
<keyword evidence="1" id="KW-0472">Membrane</keyword>
<keyword evidence="1" id="KW-1133">Transmembrane helix</keyword>
<evidence type="ECO:0000256" key="1">
    <source>
        <dbReference type="SAM" id="Phobius"/>
    </source>
</evidence>
<name>A0A0Q9W055_DROVI</name>
<dbReference type="OrthoDB" id="7871178at2759"/>
<keyword evidence="3" id="KW-1185">Reference proteome</keyword>
<evidence type="ECO:0000313" key="3">
    <source>
        <dbReference type="Proteomes" id="UP000008792"/>
    </source>
</evidence>
<dbReference type="InParanoid" id="A0A0Q9W055"/>
<feature type="transmembrane region" description="Helical" evidence="1">
    <location>
        <begin position="49"/>
        <end position="73"/>
    </location>
</feature>